<organism evidence="3 4">
    <name type="scientific">Candidatus Obscuribacter phosphatis</name>
    <dbReference type="NCBI Taxonomy" id="1906157"/>
    <lineage>
        <taxon>Bacteria</taxon>
        <taxon>Bacillati</taxon>
        <taxon>Candidatus Melainabacteria</taxon>
        <taxon>Candidatus Obscuribacterales</taxon>
        <taxon>Candidatus Obscuribacteraceae</taxon>
        <taxon>Candidatus Obscuribacter</taxon>
    </lineage>
</organism>
<feature type="region of interest" description="Disordered" evidence="1">
    <location>
        <begin position="107"/>
        <end position="134"/>
    </location>
</feature>
<sequence length="134" mass="14216">MKNPKLKIALVIIAIIGTLAGAMMSFWSGWLVYSLPLKSMDGGAMTHLALGIALIVGAAVYMLKDGERSIPIVLTFIALALYLQLVFQGQVHKQYDLQMKLESAAPTAPATTKPAPVTPDAGKAQTPDKSGAKH</sequence>
<dbReference type="EMBL" id="JAFLCK010000012">
    <property type="protein sequence ID" value="MBN8660703.1"/>
    <property type="molecule type" value="Genomic_DNA"/>
</dbReference>
<comment type="caution">
    <text evidence="3">The sequence shown here is derived from an EMBL/GenBank/DDBJ whole genome shotgun (WGS) entry which is preliminary data.</text>
</comment>
<protein>
    <submittedName>
        <fullName evidence="3">Uncharacterized protein</fullName>
    </submittedName>
</protein>
<feature type="compositionally biased region" description="Low complexity" evidence="1">
    <location>
        <begin position="107"/>
        <end position="119"/>
    </location>
</feature>
<name>A0A8J7TN58_9BACT</name>
<evidence type="ECO:0000313" key="3">
    <source>
        <dbReference type="EMBL" id="MBN8660703.1"/>
    </source>
</evidence>
<evidence type="ECO:0000313" key="4">
    <source>
        <dbReference type="Proteomes" id="UP000664277"/>
    </source>
</evidence>
<feature type="transmembrane region" description="Helical" evidence="2">
    <location>
        <begin position="6"/>
        <end position="33"/>
    </location>
</feature>
<evidence type="ECO:0000256" key="2">
    <source>
        <dbReference type="SAM" id="Phobius"/>
    </source>
</evidence>
<feature type="transmembrane region" description="Helical" evidence="2">
    <location>
        <begin position="69"/>
        <end position="87"/>
    </location>
</feature>
<dbReference type="AlphaFoldDB" id="A0A8J7TN58"/>
<accession>A0A8J7TN58</accession>
<keyword evidence="2" id="KW-1133">Transmembrane helix</keyword>
<proteinExistence type="predicted"/>
<gene>
    <name evidence="3" type="ORF">J0M35_10090</name>
</gene>
<keyword evidence="2" id="KW-0812">Transmembrane</keyword>
<feature type="transmembrane region" description="Helical" evidence="2">
    <location>
        <begin position="45"/>
        <end position="63"/>
    </location>
</feature>
<reference evidence="3" key="1">
    <citation type="submission" date="2021-02" db="EMBL/GenBank/DDBJ databases">
        <title>Genome-Resolved Metagenomics of a Microbial Community Performing Photosynthetic Biological Nutrient Removal.</title>
        <authorList>
            <person name="Mcdaniel E.A."/>
        </authorList>
    </citation>
    <scope>NUCLEOTIDE SEQUENCE</scope>
    <source>
        <strain evidence="3">UWPOB_OBS1</strain>
    </source>
</reference>
<dbReference type="Proteomes" id="UP000664277">
    <property type="component" value="Unassembled WGS sequence"/>
</dbReference>
<evidence type="ECO:0000256" key="1">
    <source>
        <dbReference type="SAM" id="MobiDB-lite"/>
    </source>
</evidence>
<keyword evidence="2" id="KW-0472">Membrane</keyword>